<proteinExistence type="predicted"/>
<feature type="region of interest" description="Disordered" evidence="1">
    <location>
        <begin position="42"/>
        <end position="82"/>
    </location>
</feature>
<organism evidence="2">
    <name type="scientific">Octopus bimaculoides</name>
    <name type="common">California two-spotted octopus</name>
    <dbReference type="NCBI Taxonomy" id="37653"/>
    <lineage>
        <taxon>Eukaryota</taxon>
        <taxon>Metazoa</taxon>
        <taxon>Spiralia</taxon>
        <taxon>Lophotrochozoa</taxon>
        <taxon>Mollusca</taxon>
        <taxon>Cephalopoda</taxon>
        <taxon>Coleoidea</taxon>
        <taxon>Octopodiformes</taxon>
        <taxon>Octopoda</taxon>
        <taxon>Incirrata</taxon>
        <taxon>Octopodidae</taxon>
        <taxon>Octopus</taxon>
    </lineage>
</organism>
<dbReference type="OrthoDB" id="6252479at2759"/>
<protein>
    <submittedName>
        <fullName evidence="2">Uncharacterized protein</fullName>
    </submittedName>
</protein>
<dbReference type="AlphaFoldDB" id="A0A0L8HHJ3"/>
<reference evidence="2" key="1">
    <citation type="submission" date="2015-07" db="EMBL/GenBank/DDBJ databases">
        <title>MeaNS - Measles Nucleotide Surveillance Program.</title>
        <authorList>
            <person name="Tran T."/>
            <person name="Druce J."/>
        </authorList>
    </citation>
    <scope>NUCLEOTIDE SEQUENCE</scope>
    <source>
        <strain evidence="2">UCB-OBI-ISO-001</strain>
        <tissue evidence="2">Gonad</tissue>
    </source>
</reference>
<sequence>MLMVHDHFNEIPTLSNAENGTGWNEENTVHYETLAALKSCNPDQPKIMDDKSSQKTLNKPMFTNSTTKCSYQHSPGQNTTSNDVIDLKSFRVNSTNPNITPQSWNLPTRNSFTSYAKPLPAIPKTICS</sequence>
<accession>A0A0L8HHJ3</accession>
<evidence type="ECO:0000313" key="2">
    <source>
        <dbReference type="EMBL" id="KOF88245.1"/>
    </source>
</evidence>
<feature type="compositionally biased region" description="Polar residues" evidence="1">
    <location>
        <begin position="54"/>
        <end position="82"/>
    </location>
</feature>
<gene>
    <name evidence="2" type="ORF">OCBIM_22015161mg</name>
</gene>
<dbReference type="EMBL" id="KQ418201">
    <property type="protein sequence ID" value="KOF88245.1"/>
    <property type="molecule type" value="Genomic_DNA"/>
</dbReference>
<name>A0A0L8HHJ3_OCTBM</name>
<evidence type="ECO:0000256" key="1">
    <source>
        <dbReference type="SAM" id="MobiDB-lite"/>
    </source>
</evidence>